<accession>A0AA38Q281</accession>
<name>A0AA38Q281_9AGAR</name>
<dbReference type="SUPFAM" id="SSF109604">
    <property type="entry name" value="HD-domain/PDEase-like"/>
    <property type="match status" value="1"/>
</dbReference>
<dbReference type="AlphaFoldDB" id="A0AA38Q281"/>
<comment type="caution">
    <text evidence="1">The sequence shown here is derived from an EMBL/GenBank/DDBJ whole genome shotgun (WGS) entry which is preliminary data.</text>
</comment>
<gene>
    <name evidence="1" type="ORF">F5890DRAFT_1504990</name>
</gene>
<dbReference type="EMBL" id="MU801945">
    <property type="protein sequence ID" value="KAJ3986204.1"/>
    <property type="molecule type" value="Genomic_DNA"/>
</dbReference>
<dbReference type="Proteomes" id="UP001163850">
    <property type="component" value="Unassembled WGS sequence"/>
</dbReference>
<reference evidence="1" key="1">
    <citation type="submission" date="2022-08" db="EMBL/GenBank/DDBJ databases">
        <authorList>
            <consortium name="DOE Joint Genome Institute"/>
            <person name="Min B."/>
            <person name="Riley R."/>
            <person name="Sierra-Patev S."/>
            <person name="Naranjo-Ortiz M."/>
            <person name="Looney B."/>
            <person name="Konkel Z."/>
            <person name="Slot J.C."/>
            <person name="Sakamoto Y."/>
            <person name="Steenwyk J.L."/>
            <person name="Rokas A."/>
            <person name="Carro J."/>
            <person name="Camarero S."/>
            <person name="Ferreira P."/>
            <person name="Molpeceres G."/>
            <person name="Ruiz-Duenas F.J."/>
            <person name="Serrano A."/>
            <person name="Henrissat B."/>
            <person name="Drula E."/>
            <person name="Hughes K.W."/>
            <person name="Mata J.L."/>
            <person name="Ishikawa N.K."/>
            <person name="Vargas-Isla R."/>
            <person name="Ushijima S."/>
            <person name="Smith C.A."/>
            <person name="Ahrendt S."/>
            <person name="Andreopoulos W."/>
            <person name="He G."/>
            <person name="Labutti K."/>
            <person name="Lipzen A."/>
            <person name="Ng V."/>
            <person name="Sandor L."/>
            <person name="Barry K."/>
            <person name="Martinez A.T."/>
            <person name="Xiao Y."/>
            <person name="Gibbons J.G."/>
            <person name="Terashima K."/>
            <person name="Hibbett D.S."/>
            <person name="Grigoriev I.V."/>
        </authorList>
    </citation>
    <scope>NUCLEOTIDE SEQUENCE</scope>
    <source>
        <strain evidence="1">TFB7829</strain>
    </source>
</reference>
<dbReference type="CDD" id="cd00077">
    <property type="entry name" value="HDc"/>
    <property type="match status" value="1"/>
</dbReference>
<proteinExistence type="predicted"/>
<evidence type="ECO:0000313" key="1">
    <source>
        <dbReference type="EMBL" id="KAJ3986204.1"/>
    </source>
</evidence>
<evidence type="ECO:0000313" key="2">
    <source>
        <dbReference type="Proteomes" id="UP001163850"/>
    </source>
</evidence>
<sequence>MSALLVSTWKVLQLLPIPMSTVHNKDKSRLFGLVSNTDSSPNDVIEQNLVLQNKPNIHPERSDWPTWKVMRGPILGRERCVLFIVGGTWNFEKVTTDSTKDKVRMENLSPTMCVAENSLNPEAVRACVPQDSISRTVYALASQHLPLAILDHCLRVWVYAPAFGEHGGPSPSRFPLLSATCILHDLGATPAFAKLDSHRLQPRLRVQTQQHLPYEQPATLSSPMAILKKSGAQ</sequence>
<organism evidence="1 2">
    <name type="scientific">Lentinula detonsa</name>
    <dbReference type="NCBI Taxonomy" id="2804962"/>
    <lineage>
        <taxon>Eukaryota</taxon>
        <taxon>Fungi</taxon>
        <taxon>Dikarya</taxon>
        <taxon>Basidiomycota</taxon>
        <taxon>Agaricomycotina</taxon>
        <taxon>Agaricomycetes</taxon>
        <taxon>Agaricomycetidae</taxon>
        <taxon>Agaricales</taxon>
        <taxon>Marasmiineae</taxon>
        <taxon>Omphalotaceae</taxon>
        <taxon>Lentinula</taxon>
    </lineage>
</organism>
<protein>
    <submittedName>
        <fullName evidence="1">Uncharacterized protein</fullName>
    </submittedName>
</protein>
<dbReference type="InterPro" id="IPR003607">
    <property type="entry name" value="HD/PDEase_dom"/>
</dbReference>